<dbReference type="KEGG" id="bbrx:BRETT_001951"/>
<evidence type="ECO:0000256" key="2">
    <source>
        <dbReference type="ARBA" id="ARBA00022723"/>
    </source>
</evidence>
<dbReference type="Pfam" id="PF00348">
    <property type="entry name" value="polyprenyl_synt"/>
    <property type="match status" value="1"/>
</dbReference>
<reference evidence="5" key="1">
    <citation type="submission" date="2020-10" db="EMBL/GenBank/DDBJ databases">
        <authorList>
            <person name="Palmer J.M."/>
        </authorList>
    </citation>
    <scope>NUCLEOTIDE SEQUENCE</scope>
    <source>
        <strain evidence="5">UCD 2041</strain>
    </source>
</reference>
<dbReference type="SFLD" id="SFLDG01017">
    <property type="entry name" value="Polyprenyl_Transferase_Like"/>
    <property type="match status" value="1"/>
</dbReference>
<sequence>MSIEAFDFDESSCGRTQKYEELVKAPFGYIKGNTKGKSMRKKLMETYNLLLNVPRSRLSKLEELVNLLHLSSLLIDDVEDSSDMRRGKPCAHKIFGSASAVNCSGFMYFKALELATEIFNYDGEKREKAVSIFMEELLNLHYGQGLDLYWRDNFICPTEQEYVMMVWNKTGGLFRLSTRLMELASGESVPDLVKLSNLLGVLYQIKDDYLNLKSSEYRSKKGFCEDITEGKFSFPVVYSITTCRKSADLQSEAQELIDILRLRTKDTELKVHCVEIMERVGALDHSLNIIHKLQKKADTLVSSIMDKNQCDEVTIAAFNAIMKKLGEV</sequence>
<dbReference type="InterPro" id="IPR033749">
    <property type="entry name" value="Polyprenyl_synt_CS"/>
</dbReference>
<dbReference type="PROSITE" id="PS00723">
    <property type="entry name" value="POLYPRENYL_SYNTHASE_1"/>
    <property type="match status" value="1"/>
</dbReference>
<dbReference type="EMBL" id="CP063137">
    <property type="protein sequence ID" value="QOU21787.1"/>
    <property type="molecule type" value="Genomic_DNA"/>
</dbReference>
<comment type="similarity">
    <text evidence="4">Belongs to the FPP/GGPP synthase family.</text>
</comment>
<dbReference type="PANTHER" id="PTHR12001:SF44">
    <property type="entry name" value="GERANYLGERANYL PYROPHOSPHATE SYNTHASE"/>
    <property type="match status" value="1"/>
</dbReference>
<dbReference type="InterPro" id="IPR000092">
    <property type="entry name" value="Polyprenyl_synt"/>
</dbReference>
<name>A0A871R4S0_DEKBR</name>
<dbReference type="GO" id="GO:0046872">
    <property type="term" value="F:metal ion binding"/>
    <property type="evidence" value="ECO:0007669"/>
    <property type="project" value="UniProtKB-KW"/>
</dbReference>
<dbReference type="PANTHER" id="PTHR12001">
    <property type="entry name" value="GERANYLGERANYL PYROPHOSPHATE SYNTHASE"/>
    <property type="match status" value="1"/>
</dbReference>
<dbReference type="OrthoDB" id="6921389at2759"/>
<dbReference type="SFLD" id="SFLDS00005">
    <property type="entry name" value="Isoprenoid_Synthase_Type_I"/>
    <property type="match status" value="1"/>
</dbReference>
<dbReference type="PROSITE" id="PS00444">
    <property type="entry name" value="POLYPRENYL_SYNTHASE_2"/>
    <property type="match status" value="1"/>
</dbReference>
<keyword evidence="1 4" id="KW-0808">Transferase</keyword>
<dbReference type="Gene3D" id="1.10.600.10">
    <property type="entry name" value="Farnesyl Diphosphate Synthase"/>
    <property type="match status" value="1"/>
</dbReference>
<evidence type="ECO:0000313" key="5">
    <source>
        <dbReference type="EMBL" id="QOU21787.1"/>
    </source>
</evidence>
<keyword evidence="2" id="KW-0479">Metal-binding</keyword>
<dbReference type="GO" id="GO:0008299">
    <property type="term" value="P:isoprenoid biosynthetic process"/>
    <property type="evidence" value="ECO:0007669"/>
    <property type="project" value="InterPro"/>
</dbReference>
<keyword evidence="3" id="KW-0460">Magnesium</keyword>
<dbReference type="AlphaFoldDB" id="A0A871R4S0"/>
<evidence type="ECO:0000256" key="3">
    <source>
        <dbReference type="ARBA" id="ARBA00022842"/>
    </source>
</evidence>
<evidence type="ECO:0008006" key="7">
    <source>
        <dbReference type="Google" id="ProtNLM"/>
    </source>
</evidence>
<dbReference type="InterPro" id="IPR008949">
    <property type="entry name" value="Isoprenoid_synthase_dom_sf"/>
</dbReference>
<protein>
    <recommendedName>
        <fullName evidence="7">Geranylgeranyl pyrophosphate synthase</fullName>
    </recommendedName>
</protein>
<dbReference type="Proteomes" id="UP000663131">
    <property type="component" value="Chromosome 9"/>
</dbReference>
<organism evidence="5 6">
    <name type="scientific">Dekkera bruxellensis</name>
    <name type="common">Brettanomyces custersii</name>
    <dbReference type="NCBI Taxonomy" id="5007"/>
    <lineage>
        <taxon>Eukaryota</taxon>
        <taxon>Fungi</taxon>
        <taxon>Dikarya</taxon>
        <taxon>Ascomycota</taxon>
        <taxon>Saccharomycotina</taxon>
        <taxon>Pichiomycetes</taxon>
        <taxon>Pichiales</taxon>
        <taxon>Pichiaceae</taxon>
        <taxon>Brettanomyces</taxon>
    </lineage>
</organism>
<evidence type="ECO:0000256" key="4">
    <source>
        <dbReference type="RuleBase" id="RU004466"/>
    </source>
</evidence>
<evidence type="ECO:0000313" key="6">
    <source>
        <dbReference type="Proteomes" id="UP000663131"/>
    </source>
</evidence>
<dbReference type="CDD" id="cd00685">
    <property type="entry name" value="Trans_IPPS_HT"/>
    <property type="match status" value="1"/>
</dbReference>
<dbReference type="SUPFAM" id="SSF48576">
    <property type="entry name" value="Terpenoid synthases"/>
    <property type="match status" value="1"/>
</dbReference>
<evidence type="ECO:0000256" key="1">
    <source>
        <dbReference type="ARBA" id="ARBA00022679"/>
    </source>
</evidence>
<accession>A0A871R4S0</accession>
<dbReference type="RefSeq" id="XP_041138280.1">
    <property type="nucleotide sequence ID" value="XM_041280489.1"/>
</dbReference>
<proteinExistence type="inferred from homology"/>
<dbReference type="GO" id="GO:0004659">
    <property type="term" value="F:prenyltransferase activity"/>
    <property type="evidence" value="ECO:0007669"/>
    <property type="project" value="InterPro"/>
</dbReference>
<dbReference type="GeneID" id="64573875"/>
<gene>
    <name evidence="5" type="ORF">BRETT_001951</name>
</gene>
<reference evidence="5" key="2">
    <citation type="journal article" name="BMC Genomics">
        <title>New genome assemblies reveal patterns of domestication and adaptation across Brettanomyces (Dekkera) species.</title>
        <authorList>
            <person name="Roach M.J."/>
            <person name="Borneman A.R."/>
        </authorList>
    </citation>
    <scope>NUCLEOTIDE SEQUENCE</scope>
    <source>
        <strain evidence="5">UCD 2041</strain>
    </source>
</reference>